<dbReference type="AlphaFoldDB" id="A0A5D3WJ14"/>
<dbReference type="OrthoDB" id="9808651at2"/>
<organism evidence="3 4">
    <name type="scientific">Geothermobacter ehrlichii</name>
    <dbReference type="NCBI Taxonomy" id="213224"/>
    <lineage>
        <taxon>Bacteria</taxon>
        <taxon>Pseudomonadati</taxon>
        <taxon>Thermodesulfobacteriota</taxon>
        <taxon>Desulfuromonadia</taxon>
        <taxon>Desulfuromonadales</taxon>
        <taxon>Geothermobacteraceae</taxon>
        <taxon>Geothermobacter</taxon>
    </lineage>
</organism>
<dbReference type="GO" id="GO:0003730">
    <property type="term" value="F:mRNA 3'-UTR binding"/>
    <property type="evidence" value="ECO:0007669"/>
    <property type="project" value="TreeGrafter"/>
</dbReference>
<sequence length="318" mass="33602">MRAILVKQFGEPEVMQTGEVASRPPGRGELLVRIAAAGVNPVDTYIRAGTYPVLPKLPYIPGFDAAGCIEQVGEGVDGFRAGQRVWLSGALTGTYAEYALCRPDQVHPLPDHIGFEQGAAIGIPAGAAWRALFIRGGARPAEKVLVHGASGAVGQTAVQLAAAAGLRVFGTAGTEAGRELVRAAGAEAVFDHGAADYADRLAETTGDVDLIIEMLANVNLKRDLMLLAPRGRVVIVGSRGRIELDPRLTMGKETEIRGMSLFAASDEERRQTNAALAAALDSRVLQPRISRQFPLDEAAAAHHAVLETHTLGKIVLKP</sequence>
<name>A0A5D3WJ14_9BACT</name>
<dbReference type="GO" id="GO:0003960">
    <property type="term" value="F:quinone reductase (NADPH) activity"/>
    <property type="evidence" value="ECO:0007669"/>
    <property type="project" value="TreeGrafter"/>
</dbReference>
<evidence type="ECO:0000313" key="4">
    <source>
        <dbReference type="Proteomes" id="UP000324159"/>
    </source>
</evidence>
<dbReference type="Pfam" id="PF00107">
    <property type="entry name" value="ADH_zinc_N"/>
    <property type="match status" value="1"/>
</dbReference>
<proteinExistence type="predicted"/>
<protein>
    <submittedName>
        <fullName evidence="3">NADPH2:quinone reductase</fullName>
    </submittedName>
</protein>
<dbReference type="InterPro" id="IPR011032">
    <property type="entry name" value="GroES-like_sf"/>
</dbReference>
<evidence type="ECO:0000259" key="2">
    <source>
        <dbReference type="SMART" id="SM00829"/>
    </source>
</evidence>
<dbReference type="SUPFAM" id="SSF51735">
    <property type="entry name" value="NAD(P)-binding Rossmann-fold domains"/>
    <property type="match status" value="1"/>
</dbReference>
<keyword evidence="4" id="KW-1185">Reference proteome</keyword>
<dbReference type="Gene3D" id="3.40.50.720">
    <property type="entry name" value="NAD(P)-binding Rossmann-like Domain"/>
    <property type="match status" value="1"/>
</dbReference>
<dbReference type="InterPro" id="IPR013149">
    <property type="entry name" value="ADH-like_C"/>
</dbReference>
<dbReference type="RefSeq" id="WP_148896035.1">
    <property type="nucleotide sequence ID" value="NZ_VNIB01000007.1"/>
</dbReference>
<evidence type="ECO:0000256" key="1">
    <source>
        <dbReference type="ARBA" id="ARBA00022857"/>
    </source>
</evidence>
<dbReference type="PANTHER" id="PTHR44154:SF1">
    <property type="entry name" value="QUINONE OXIDOREDUCTASE"/>
    <property type="match status" value="1"/>
</dbReference>
<dbReference type="InterPro" id="IPR020843">
    <property type="entry name" value="ER"/>
</dbReference>
<dbReference type="Proteomes" id="UP000324159">
    <property type="component" value="Unassembled WGS sequence"/>
</dbReference>
<reference evidence="3 4" key="1">
    <citation type="submission" date="2019-07" db="EMBL/GenBank/DDBJ databases">
        <title>Genomic Encyclopedia of Type Strains, Phase IV (KMG-IV): sequencing the most valuable type-strain genomes for metagenomic binning, comparative biology and taxonomic classification.</title>
        <authorList>
            <person name="Goeker M."/>
        </authorList>
    </citation>
    <scope>NUCLEOTIDE SEQUENCE [LARGE SCALE GENOMIC DNA]</scope>
    <source>
        <strain evidence="3 4">SS015</strain>
    </source>
</reference>
<feature type="domain" description="Enoyl reductase (ER)" evidence="2">
    <location>
        <begin position="10"/>
        <end position="316"/>
    </location>
</feature>
<comment type="caution">
    <text evidence="3">The sequence shown here is derived from an EMBL/GenBank/DDBJ whole genome shotgun (WGS) entry which is preliminary data.</text>
</comment>
<dbReference type="SUPFAM" id="SSF50129">
    <property type="entry name" value="GroES-like"/>
    <property type="match status" value="1"/>
</dbReference>
<dbReference type="PANTHER" id="PTHR44154">
    <property type="entry name" value="QUINONE OXIDOREDUCTASE"/>
    <property type="match status" value="1"/>
</dbReference>
<dbReference type="GO" id="GO:0005829">
    <property type="term" value="C:cytosol"/>
    <property type="evidence" value="ECO:0007669"/>
    <property type="project" value="TreeGrafter"/>
</dbReference>
<dbReference type="Gene3D" id="3.90.180.10">
    <property type="entry name" value="Medium-chain alcohol dehydrogenases, catalytic domain"/>
    <property type="match status" value="1"/>
</dbReference>
<dbReference type="EMBL" id="VNIB01000007">
    <property type="protein sequence ID" value="TYO98265.1"/>
    <property type="molecule type" value="Genomic_DNA"/>
</dbReference>
<dbReference type="InterPro" id="IPR051603">
    <property type="entry name" value="Zinc-ADH_QOR/CCCR"/>
</dbReference>
<accession>A0A5D3WJ14</accession>
<dbReference type="FunFam" id="3.40.50.720:FF:000244">
    <property type="entry name" value="quinone oxidoreductase"/>
    <property type="match status" value="1"/>
</dbReference>
<dbReference type="GO" id="GO:0070402">
    <property type="term" value="F:NADPH binding"/>
    <property type="evidence" value="ECO:0007669"/>
    <property type="project" value="TreeGrafter"/>
</dbReference>
<dbReference type="Pfam" id="PF08240">
    <property type="entry name" value="ADH_N"/>
    <property type="match status" value="1"/>
</dbReference>
<evidence type="ECO:0000313" key="3">
    <source>
        <dbReference type="EMBL" id="TYO98265.1"/>
    </source>
</evidence>
<gene>
    <name evidence="3" type="ORF">EDC39_10760</name>
</gene>
<dbReference type="InterPro" id="IPR013154">
    <property type="entry name" value="ADH-like_N"/>
</dbReference>
<dbReference type="CDD" id="cd08253">
    <property type="entry name" value="zeta_crystallin"/>
    <property type="match status" value="1"/>
</dbReference>
<dbReference type="InterPro" id="IPR036291">
    <property type="entry name" value="NAD(P)-bd_dom_sf"/>
</dbReference>
<dbReference type="SMART" id="SM00829">
    <property type="entry name" value="PKS_ER"/>
    <property type="match status" value="1"/>
</dbReference>
<keyword evidence="1" id="KW-0521">NADP</keyword>